<dbReference type="SUPFAM" id="SSF56801">
    <property type="entry name" value="Acetyl-CoA synthetase-like"/>
    <property type="match status" value="1"/>
</dbReference>
<proteinExistence type="inferred from homology"/>
<evidence type="ECO:0000256" key="2">
    <source>
        <dbReference type="ARBA" id="ARBA00022598"/>
    </source>
</evidence>
<dbReference type="AlphaFoldDB" id="A0A543IGL6"/>
<dbReference type="Gene3D" id="3.40.50.12780">
    <property type="entry name" value="N-terminal domain of ligase-like"/>
    <property type="match status" value="1"/>
</dbReference>
<dbReference type="InterPro" id="IPR042099">
    <property type="entry name" value="ANL_N_sf"/>
</dbReference>
<dbReference type="InterPro" id="IPR025110">
    <property type="entry name" value="AMP-bd_C"/>
</dbReference>
<dbReference type="Gene3D" id="3.30.300.30">
    <property type="match status" value="1"/>
</dbReference>
<dbReference type="PANTHER" id="PTHR43767">
    <property type="entry name" value="LONG-CHAIN-FATTY-ACID--COA LIGASE"/>
    <property type="match status" value="1"/>
</dbReference>
<evidence type="ECO:0000259" key="4">
    <source>
        <dbReference type="Pfam" id="PF13193"/>
    </source>
</evidence>
<comment type="caution">
    <text evidence="5">The sequence shown here is derived from an EMBL/GenBank/DDBJ whole genome shotgun (WGS) entry which is preliminary data.</text>
</comment>
<keyword evidence="2" id="KW-0436">Ligase</keyword>
<dbReference type="RefSeq" id="WP_141970092.1">
    <property type="nucleotide sequence ID" value="NZ_VFPO01000001.1"/>
</dbReference>
<dbReference type="Proteomes" id="UP000316706">
    <property type="component" value="Unassembled WGS sequence"/>
</dbReference>
<dbReference type="PANTHER" id="PTHR43767:SF1">
    <property type="entry name" value="NONRIBOSOMAL PEPTIDE SYNTHASE PES1 (EUROFUNG)-RELATED"/>
    <property type="match status" value="1"/>
</dbReference>
<dbReference type="InterPro" id="IPR045851">
    <property type="entry name" value="AMP-bd_C_sf"/>
</dbReference>
<accession>A0A543IGL6</accession>
<sequence length="508" mass="55274">MSGTVADALTWWARTTPDFVAIDFDGDPVTYAELNTWADGVAATLRSDGVRPGDRVSIVAANSLEWCVAALAGFKIGAIVAPFNQRMVTRELAGLVEDCEPAVVYADEGAIEDRLREIRDEGAEFRLRTLQRDVRPLRGGAHPAVRNHVADLQDPTAIVYTSGTTGKPKGVIFTHGTIAGEMHEWHLIEGVEPQGLRALLVLPLFTAAGVIWNFCRVVLHGGTLFLQPGFVPGRALEVMAANKVTTLTGPPILFEQISRADGFEDADLTSLTTAHVGGARVPVDLLKTWMAKGVALRQIYGQTEIGGSATVMPRAEAHLHPEKCGYGGIFTKIRVVDPEGNDLPPNEPGEILLRGPGMMPGYWRNEEATREAFLDGWLRTGDIGVLDEQGRLTYVDRLKDMIISGGLNISPLEIEQVIQTMPGVKEVAVISVPDAKFGETPAAVVRAERPIEAAEVVEWCNERLADYKVPRYVVFVDGDLPRMASGKIAKRDLTRQYATLPETTAKVR</sequence>
<protein>
    <submittedName>
        <fullName evidence="5">Fatty-acyl-CoA synthase</fullName>
    </submittedName>
</protein>
<dbReference type="Pfam" id="PF00501">
    <property type="entry name" value="AMP-binding"/>
    <property type="match status" value="1"/>
</dbReference>
<dbReference type="EMBL" id="VFPO01000001">
    <property type="protein sequence ID" value="TQM69728.1"/>
    <property type="molecule type" value="Genomic_DNA"/>
</dbReference>
<keyword evidence="6" id="KW-1185">Reference proteome</keyword>
<evidence type="ECO:0000259" key="3">
    <source>
        <dbReference type="Pfam" id="PF00501"/>
    </source>
</evidence>
<dbReference type="PROSITE" id="PS00455">
    <property type="entry name" value="AMP_BINDING"/>
    <property type="match status" value="1"/>
</dbReference>
<dbReference type="InterPro" id="IPR020845">
    <property type="entry name" value="AMP-binding_CS"/>
</dbReference>
<dbReference type="Pfam" id="PF13193">
    <property type="entry name" value="AMP-binding_C"/>
    <property type="match status" value="1"/>
</dbReference>
<gene>
    <name evidence="5" type="ORF">FHX41_3436</name>
</gene>
<dbReference type="InterPro" id="IPR050237">
    <property type="entry name" value="ATP-dep_AMP-bd_enzyme"/>
</dbReference>
<reference evidence="5 6" key="1">
    <citation type="submission" date="2019-06" db="EMBL/GenBank/DDBJ databases">
        <title>Sequencing the genomes of 1000 actinobacteria strains.</title>
        <authorList>
            <person name="Klenk H.-P."/>
        </authorList>
    </citation>
    <scope>NUCLEOTIDE SEQUENCE [LARGE SCALE GENOMIC DNA]</scope>
    <source>
        <strain evidence="5 6">DSM 45043</strain>
    </source>
</reference>
<evidence type="ECO:0000313" key="6">
    <source>
        <dbReference type="Proteomes" id="UP000316706"/>
    </source>
</evidence>
<organism evidence="5 6">
    <name type="scientific">Actinomadura hallensis</name>
    <dbReference type="NCBI Taxonomy" id="337895"/>
    <lineage>
        <taxon>Bacteria</taxon>
        <taxon>Bacillati</taxon>
        <taxon>Actinomycetota</taxon>
        <taxon>Actinomycetes</taxon>
        <taxon>Streptosporangiales</taxon>
        <taxon>Thermomonosporaceae</taxon>
        <taxon>Actinomadura</taxon>
    </lineage>
</organism>
<comment type="similarity">
    <text evidence="1">Belongs to the ATP-dependent AMP-binding enzyme family.</text>
</comment>
<feature type="domain" description="AMP-dependent synthetase/ligase" evidence="3">
    <location>
        <begin position="10"/>
        <end position="363"/>
    </location>
</feature>
<evidence type="ECO:0000313" key="5">
    <source>
        <dbReference type="EMBL" id="TQM69728.1"/>
    </source>
</evidence>
<feature type="domain" description="AMP-binding enzyme C-terminal" evidence="4">
    <location>
        <begin position="413"/>
        <end position="487"/>
    </location>
</feature>
<dbReference type="FunFam" id="3.30.300.30:FF:000008">
    <property type="entry name" value="2,3-dihydroxybenzoate-AMP ligase"/>
    <property type="match status" value="1"/>
</dbReference>
<evidence type="ECO:0000256" key="1">
    <source>
        <dbReference type="ARBA" id="ARBA00006432"/>
    </source>
</evidence>
<dbReference type="OrthoDB" id="9803968at2"/>
<dbReference type="GO" id="GO:0016878">
    <property type="term" value="F:acid-thiol ligase activity"/>
    <property type="evidence" value="ECO:0007669"/>
    <property type="project" value="UniProtKB-ARBA"/>
</dbReference>
<dbReference type="InterPro" id="IPR000873">
    <property type="entry name" value="AMP-dep_synth/lig_dom"/>
</dbReference>
<name>A0A543IGL6_9ACTN</name>